<evidence type="ECO:0000313" key="12">
    <source>
        <dbReference type="EMBL" id="EMF11011.1"/>
    </source>
</evidence>
<dbReference type="GO" id="GO:0000439">
    <property type="term" value="C:transcription factor TFIIH core complex"/>
    <property type="evidence" value="ECO:0007669"/>
    <property type="project" value="EnsemblFungi"/>
</dbReference>
<evidence type="ECO:0000256" key="8">
    <source>
        <dbReference type="ARBA" id="ARBA00023242"/>
    </source>
</evidence>
<keyword evidence="6 9" id="KW-0804">Transcription</keyword>
<gene>
    <name evidence="12" type="ORF">SEPMUDRAFT_150050</name>
</gene>
<dbReference type="EMBL" id="KB456266">
    <property type="protein sequence ID" value="EMF11011.1"/>
    <property type="molecule type" value="Genomic_DNA"/>
</dbReference>
<feature type="region of interest" description="Disordered" evidence="10">
    <location>
        <begin position="292"/>
        <end position="317"/>
    </location>
</feature>
<dbReference type="OMA" id="KGFIIIE"/>
<dbReference type="RefSeq" id="XP_016759132.1">
    <property type="nucleotide sequence ID" value="XM_016905936.1"/>
</dbReference>
<dbReference type="eggNOG" id="KOG3471">
    <property type="taxonomic scope" value="Eukaryota"/>
</dbReference>
<dbReference type="GO" id="GO:0001671">
    <property type="term" value="F:ATPase activator activity"/>
    <property type="evidence" value="ECO:0007669"/>
    <property type="project" value="InterPro"/>
</dbReference>
<proteinExistence type="inferred from homology"/>
<evidence type="ECO:0000256" key="3">
    <source>
        <dbReference type="ARBA" id="ARBA00007132"/>
    </source>
</evidence>
<dbReference type="GeneID" id="27903073"/>
<evidence type="ECO:0000256" key="1">
    <source>
        <dbReference type="ARBA" id="ARBA00002817"/>
    </source>
</evidence>
<keyword evidence="8 9" id="KW-0539">Nucleus</keyword>
<dbReference type="GO" id="GO:0006367">
    <property type="term" value="P:transcription initiation at RNA polymerase II promoter"/>
    <property type="evidence" value="ECO:0007669"/>
    <property type="project" value="EnsemblFungi"/>
</dbReference>
<name>M3CD71_SPHMS</name>
<evidence type="ECO:0000256" key="9">
    <source>
        <dbReference type="RuleBase" id="RU364024"/>
    </source>
</evidence>
<feature type="domain" description="Transcription factor Tfb2 C-terminal" evidence="11">
    <location>
        <begin position="412"/>
        <end position="477"/>
    </location>
</feature>
<keyword evidence="5 9" id="KW-0805">Transcription regulation</keyword>
<comment type="function">
    <text evidence="9">Component of the general transcription and DNA repair factor IIH (TFIIH) core complex which is involved in general and transcription-coupled nucleotide excision repair (NER) of damaged DNA.</text>
</comment>
<dbReference type="STRING" id="692275.M3CD71"/>
<dbReference type="Pfam" id="PF18307">
    <property type="entry name" value="Tfb2_C"/>
    <property type="match status" value="1"/>
</dbReference>
<organism evidence="12 13">
    <name type="scientific">Sphaerulina musiva (strain SO2202)</name>
    <name type="common">Poplar stem canker fungus</name>
    <name type="synonym">Septoria musiva</name>
    <dbReference type="NCBI Taxonomy" id="692275"/>
    <lineage>
        <taxon>Eukaryota</taxon>
        <taxon>Fungi</taxon>
        <taxon>Dikarya</taxon>
        <taxon>Ascomycota</taxon>
        <taxon>Pezizomycotina</taxon>
        <taxon>Dothideomycetes</taxon>
        <taxon>Dothideomycetidae</taxon>
        <taxon>Mycosphaerellales</taxon>
        <taxon>Mycosphaerellaceae</taxon>
        <taxon>Sphaerulina</taxon>
    </lineage>
</organism>
<dbReference type="NCBIfam" id="TIGR00625">
    <property type="entry name" value="tfb2"/>
    <property type="match status" value="1"/>
</dbReference>
<dbReference type="OrthoDB" id="3557758at2759"/>
<evidence type="ECO:0000256" key="10">
    <source>
        <dbReference type="SAM" id="MobiDB-lite"/>
    </source>
</evidence>
<comment type="function">
    <text evidence="1">Component of the general transcription and DNA repair factor IIH (TFIIH) core complex, which is involved in general and transcription-coupled nucleotide excision repair (NER) of damaged DNA and, when complexed to TFIIK, in RNA transcription by RNA polymerase II. In NER, TFIIH acts by opening DNA around the lesion to allow the excision of the damaged oligonucleotide and its replacement by a new DNA fragment. In transcription, TFIIH has an essential role in transcription initiation. When the pre-initiation complex (PIC) has been established, TFIIH is required for promoter opening and promoter escape. Phosphorylation of the C-terminal tail (CTD) of the largest subunit of RNA polymerase II by the kinase module TFIIK controls the initiation of transcription.</text>
</comment>
<accession>M3CD71</accession>
<dbReference type="GO" id="GO:0000112">
    <property type="term" value="C:nucleotide-excision repair factor 3 complex"/>
    <property type="evidence" value="ECO:0007669"/>
    <property type="project" value="EnsemblFungi"/>
</dbReference>
<reference evidence="12 13" key="1">
    <citation type="journal article" date="2012" name="PLoS Pathog.">
        <title>Diverse lifestyles and strategies of plant pathogenesis encoded in the genomes of eighteen Dothideomycetes fungi.</title>
        <authorList>
            <person name="Ohm R.A."/>
            <person name="Feau N."/>
            <person name="Henrissat B."/>
            <person name="Schoch C.L."/>
            <person name="Horwitz B.A."/>
            <person name="Barry K.W."/>
            <person name="Condon B.J."/>
            <person name="Copeland A.C."/>
            <person name="Dhillon B."/>
            <person name="Glaser F."/>
            <person name="Hesse C.N."/>
            <person name="Kosti I."/>
            <person name="LaButti K."/>
            <person name="Lindquist E.A."/>
            <person name="Lucas S."/>
            <person name="Salamov A.A."/>
            <person name="Bradshaw R.E."/>
            <person name="Ciuffetti L."/>
            <person name="Hamelin R.C."/>
            <person name="Kema G.H.J."/>
            <person name="Lawrence C."/>
            <person name="Scott J.A."/>
            <person name="Spatafora J.W."/>
            <person name="Turgeon B.G."/>
            <person name="de Wit P.J.G.M."/>
            <person name="Zhong S."/>
            <person name="Goodwin S.B."/>
            <person name="Grigoriev I.V."/>
        </authorList>
    </citation>
    <scope>NUCLEOTIDE SEQUENCE [LARGE SCALE GENOMIC DNA]</scope>
    <source>
        <strain evidence="12 13">SO2202</strain>
    </source>
</reference>
<dbReference type="GO" id="GO:0006289">
    <property type="term" value="P:nucleotide-excision repair"/>
    <property type="evidence" value="ECO:0007669"/>
    <property type="project" value="EnsemblFungi"/>
</dbReference>
<dbReference type="AlphaFoldDB" id="M3CD71"/>
<dbReference type="Gene3D" id="3.30.70.2610">
    <property type="match status" value="1"/>
</dbReference>
<dbReference type="GO" id="GO:0005675">
    <property type="term" value="C:transcription factor TFIIH holo complex"/>
    <property type="evidence" value="ECO:0007669"/>
    <property type="project" value="EnsemblFungi"/>
</dbReference>
<protein>
    <recommendedName>
        <fullName evidence="9">RNA polymerase II transcription factor B subunit 2</fullName>
    </recommendedName>
</protein>
<sequence length="507" mass="55692">MSSSAQRALEYLEQLPGTTFTKLYQQPSTALAIFRRMLPHLAKTMVMALLYLPQPFAAADLDAWVKPDHDSTQAKERALSILQRLKIVYDEPYQGRPAYRLSPAFGKSLRSALTGSGTHNSFGVPCTEPDKHPVTVDYLDTFARTQWEAILYYVVGSASAGLGGGVDISSGTRTLLETGKFVVVKGGGRHRAITTDGFTFLLQDVNAQVWSLLIVYLEVSGDLLQMDSVDVLSFLFTLGSLELGVSYSTSNLTPTQLQMLDDLTNFGLVYRRSPSSDRYYPTRLATTLTSDAPALPNNSFTTTTTTNQNADPNDPAATASEKGYIILETNYRLYAYTSSPLPISILSLFASLNTRYPNLITAKITKTSIHTAIASGITSDQIISYLQTHAHPILRRQAALNSAPILPPTVVDQIRLWQIEGERMKSTKGYLIRDVGTEDDYTKAVQYAEALGILVKEFHHRRAFFVTRMEQMSAYFKAQAQRKREAKELAAAAAAGGGPSTTAARKG</sequence>
<dbReference type="Proteomes" id="UP000016931">
    <property type="component" value="Unassembled WGS sequence"/>
</dbReference>
<evidence type="ECO:0000256" key="2">
    <source>
        <dbReference type="ARBA" id="ARBA00004123"/>
    </source>
</evidence>
<comment type="similarity">
    <text evidence="3 9">Belongs to the TFB2 family.</text>
</comment>
<evidence type="ECO:0000256" key="7">
    <source>
        <dbReference type="ARBA" id="ARBA00023204"/>
    </source>
</evidence>
<evidence type="ECO:0000313" key="13">
    <source>
        <dbReference type="Proteomes" id="UP000016931"/>
    </source>
</evidence>
<comment type="subcellular location">
    <subcellularLocation>
        <location evidence="2 9">Nucleus</location>
    </subcellularLocation>
</comment>
<evidence type="ECO:0000256" key="4">
    <source>
        <dbReference type="ARBA" id="ARBA00022763"/>
    </source>
</evidence>
<keyword evidence="13" id="KW-1185">Reference proteome</keyword>
<dbReference type="GO" id="GO:0003690">
    <property type="term" value="F:double-stranded DNA binding"/>
    <property type="evidence" value="ECO:0007669"/>
    <property type="project" value="EnsemblFungi"/>
</dbReference>
<dbReference type="InterPro" id="IPR040662">
    <property type="entry name" value="Tfb2_C"/>
</dbReference>
<evidence type="ECO:0000256" key="5">
    <source>
        <dbReference type="ARBA" id="ARBA00023015"/>
    </source>
</evidence>
<dbReference type="Pfam" id="PF03849">
    <property type="entry name" value="Tfb2"/>
    <property type="match status" value="1"/>
</dbReference>
<dbReference type="InterPro" id="IPR004598">
    <property type="entry name" value="TFIIH_p52/Tfb2"/>
</dbReference>
<dbReference type="PANTHER" id="PTHR13152">
    <property type="entry name" value="TFIIH, POLYPEPTIDE 4"/>
    <property type="match status" value="1"/>
</dbReference>
<keyword evidence="4 9" id="KW-0227">DNA damage</keyword>
<evidence type="ECO:0000256" key="6">
    <source>
        <dbReference type="ARBA" id="ARBA00023163"/>
    </source>
</evidence>
<dbReference type="GO" id="GO:0016251">
    <property type="term" value="F:RNA polymerase II general transcription initiation factor activity"/>
    <property type="evidence" value="ECO:0007669"/>
    <property type="project" value="EnsemblFungi"/>
</dbReference>
<dbReference type="HOGENOM" id="CLU_027280_4_0_1"/>
<dbReference type="PANTHER" id="PTHR13152:SF0">
    <property type="entry name" value="GENERAL TRANSCRIPTION FACTOR IIH SUBUNIT 4"/>
    <property type="match status" value="1"/>
</dbReference>
<evidence type="ECO:0000259" key="11">
    <source>
        <dbReference type="Pfam" id="PF18307"/>
    </source>
</evidence>
<keyword evidence="7 9" id="KW-0234">DNA repair</keyword>